<name>A0A2P8GSF4_9MICO</name>
<evidence type="ECO:0000313" key="2">
    <source>
        <dbReference type="Proteomes" id="UP000241203"/>
    </source>
</evidence>
<sequence>MRLRTIRLVEKGVVVTPKGGWNVARMGDTEKT</sequence>
<dbReference type="AlphaFoldDB" id="A0A2P8GSF4"/>
<organism evidence="1 2">
    <name type="scientific">Labedella gwakjiensis</name>
    <dbReference type="NCBI Taxonomy" id="390269"/>
    <lineage>
        <taxon>Bacteria</taxon>
        <taxon>Bacillati</taxon>
        <taxon>Actinomycetota</taxon>
        <taxon>Actinomycetes</taxon>
        <taxon>Micrococcales</taxon>
        <taxon>Microbacteriaceae</taxon>
        <taxon>Labedella</taxon>
    </lineage>
</organism>
<gene>
    <name evidence="1" type="ORF">CLV49_0502</name>
</gene>
<dbReference type="Proteomes" id="UP000241203">
    <property type="component" value="Unassembled WGS sequence"/>
</dbReference>
<reference evidence="1 2" key="1">
    <citation type="submission" date="2018-03" db="EMBL/GenBank/DDBJ databases">
        <title>Genomic Encyclopedia of Archaeal and Bacterial Type Strains, Phase II (KMG-II): from individual species to whole genera.</title>
        <authorList>
            <person name="Goeker M."/>
        </authorList>
    </citation>
    <scope>NUCLEOTIDE SEQUENCE [LARGE SCALE GENOMIC DNA]</scope>
    <source>
        <strain evidence="1 2">DSM 21548</strain>
    </source>
</reference>
<comment type="caution">
    <text evidence="1">The sequence shown here is derived from an EMBL/GenBank/DDBJ whole genome shotgun (WGS) entry which is preliminary data.</text>
</comment>
<evidence type="ECO:0000313" key="1">
    <source>
        <dbReference type="EMBL" id="PSL36900.1"/>
    </source>
</evidence>
<proteinExistence type="predicted"/>
<dbReference type="EMBL" id="PYAU01000001">
    <property type="protein sequence ID" value="PSL36900.1"/>
    <property type="molecule type" value="Genomic_DNA"/>
</dbReference>
<protein>
    <submittedName>
        <fullName evidence="1">Uncharacterized protein</fullName>
    </submittedName>
</protein>
<accession>A0A2P8GSF4</accession>